<evidence type="ECO:0000259" key="2">
    <source>
        <dbReference type="PROSITE" id="PS50011"/>
    </source>
</evidence>
<proteinExistence type="predicted"/>
<dbReference type="AlphaFoldDB" id="A0A6A6WLJ0"/>
<organism evidence="3 4">
    <name type="scientific">Pseudovirgaria hyperparasitica</name>
    <dbReference type="NCBI Taxonomy" id="470096"/>
    <lineage>
        <taxon>Eukaryota</taxon>
        <taxon>Fungi</taxon>
        <taxon>Dikarya</taxon>
        <taxon>Ascomycota</taxon>
        <taxon>Pezizomycotina</taxon>
        <taxon>Dothideomycetes</taxon>
        <taxon>Dothideomycetes incertae sedis</taxon>
        <taxon>Acrospermales</taxon>
        <taxon>Acrospermaceae</taxon>
        <taxon>Pseudovirgaria</taxon>
    </lineage>
</organism>
<dbReference type="GO" id="GO:0005524">
    <property type="term" value="F:ATP binding"/>
    <property type="evidence" value="ECO:0007669"/>
    <property type="project" value="InterPro"/>
</dbReference>
<protein>
    <recommendedName>
        <fullName evidence="2">Protein kinase domain-containing protein</fullName>
    </recommendedName>
</protein>
<dbReference type="GO" id="GO:0004672">
    <property type="term" value="F:protein kinase activity"/>
    <property type="evidence" value="ECO:0007669"/>
    <property type="project" value="InterPro"/>
</dbReference>
<dbReference type="InterPro" id="IPR011009">
    <property type="entry name" value="Kinase-like_dom_sf"/>
</dbReference>
<feature type="compositionally biased region" description="Low complexity" evidence="1">
    <location>
        <begin position="138"/>
        <end position="150"/>
    </location>
</feature>
<feature type="compositionally biased region" description="Basic and acidic residues" evidence="1">
    <location>
        <begin position="732"/>
        <end position="741"/>
    </location>
</feature>
<dbReference type="PANTHER" id="PTHR23257:SF706">
    <property type="entry name" value="PROTO-ONCOGENE SERINE_THREONINE-PROTEIN KINASE MOS"/>
    <property type="match status" value="1"/>
</dbReference>
<evidence type="ECO:0000256" key="1">
    <source>
        <dbReference type="SAM" id="MobiDB-lite"/>
    </source>
</evidence>
<feature type="compositionally biased region" description="Basic and acidic residues" evidence="1">
    <location>
        <begin position="103"/>
        <end position="122"/>
    </location>
</feature>
<feature type="region of interest" description="Disordered" evidence="1">
    <location>
        <begin position="769"/>
        <end position="798"/>
    </location>
</feature>
<feature type="region of interest" description="Disordered" evidence="1">
    <location>
        <begin position="1"/>
        <end position="39"/>
    </location>
</feature>
<dbReference type="EMBL" id="ML996565">
    <property type="protein sequence ID" value="KAF2763067.1"/>
    <property type="molecule type" value="Genomic_DNA"/>
</dbReference>
<evidence type="ECO:0000313" key="4">
    <source>
        <dbReference type="Proteomes" id="UP000799437"/>
    </source>
</evidence>
<dbReference type="SUPFAM" id="SSF56112">
    <property type="entry name" value="Protein kinase-like (PK-like)"/>
    <property type="match status" value="1"/>
</dbReference>
<feature type="region of interest" description="Disordered" evidence="1">
    <location>
        <begin position="881"/>
        <end position="907"/>
    </location>
</feature>
<dbReference type="Pfam" id="PF07714">
    <property type="entry name" value="PK_Tyr_Ser-Thr"/>
    <property type="match status" value="1"/>
</dbReference>
<dbReference type="GeneID" id="54481153"/>
<dbReference type="InterPro" id="IPR001245">
    <property type="entry name" value="Ser-Thr/Tyr_kinase_cat_dom"/>
</dbReference>
<evidence type="ECO:0000313" key="3">
    <source>
        <dbReference type="EMBL" id="KAF2763067.1"/>
    </source>
</evidence>
<gene>
    <name evidence="3" type="ORF">EJ05DRAFT_24460</name>
</gene>
<dbReference type="PROSITE" id="PS50011">
    <property type="entry name" value="PROTEIN_KINASE_DOM"/>
    <property type="match status" value="1"/>
</dbReference>
<dbReference type="GO" id="GO:0005737">
    <property type="term" value="C:cytoplasm"/>
    <property type="evidence" value="ECO:0007669"/>
    <property type="project" value="TreeGrafter"/>
</dbReference>
<feature type="compositionally biased region" description="Basic and acidic residues" evidence="1">
    <location>
        <begin position="788"/>
        <end position="798"/>
    </location>
</feature>
<dbReference type="GO" id="GO:0007165">
    <property type="term" value="P:signal transduction"/>
    <property type="evidence" value="ECO:0007669"/>
    <property type="project" value="TreeGrafter"/>
</dbReference>
<feature type="compositionally biased region" description="Polar residues" evidence="1">
    <location>
        <begin position="670"/>
        <end position="680"/>
    </location>
</feature>
<feature type="domain" description="Protein kinase" evidence="2">
    <location>
        <begin position="348"/>
        <end position="588"/>
    </location>
</feature>
<reference evidence="3" key="1">
    <citation type="journal article" date="2020" name="Stud. Mycol.">
        <title>101 Dothideomycetes genomes: a test case for predicting lifestyles and emergence of pathogens.</title>
        <authorList>
            <person name="Haridas S."/>
            <person name="Albert R."/>
            <person name="Binder M."/>
            <person name="Bloem J."/>
            <person name="Labutti K."/>
            <person name="Salamov A."/>
            <person name="Andreopoulos B."/>
            <person name="Baker S."/>
            <person name="Barry K."/>
            <person name="Bills G."/>
            <person name="Bluhm B."/>
            <person name="Cannon C."/>
            <person name="Castanera R."/>
            <person name="Culley D."/>
            <person name="Daum C."/>
            <person name="Ezra D."/>
            <person name="Gonzalez J."/>
            <person name="Henrissat B."/>
            <person name="Kuo A."/>
            <person name="Liang C."/>
            <person name="Lipzen A."/>
            <person name="Lutzoni F."/>
            <person name="Magnuson J."/>
            <person name="Mondo S."/>
            <person name="Nolan M."/>
            <person name="Ohm R."/>
            <person name="Pangilinan J."/>
            <person name="Park H.-J."/>
            <person name="Ramirez L."/>
            <person name="Alfaro M."/>
            <person name="Sun H."/>
            <person name="Tritt A."/>
            <person name="Yoshinaga Y."/>
            <person name="Zwiers L.-H."/>
            <person name="Turgeon B."/>
            <person name="Goodwin S."/>
            <person name="Spatafora J."/>
            <person name="Crous P."/>
            <person name="Grigoriev I."/>
        </authorList>
    </citation>
    <scope>NUCLEOTIDE SEQUENCE</scope>
    <source>
        <strain evidence="3">CBS 121739</strain>
    </source>
</reference>
<sequence length="1036" mass="116290">MDRANPVSMPQCSQFADDLPHDHSTTDPADLPHHSLKTNSSSMWDRLVPKLGNWLKKEDGGELLSVPLENRDPYLDKPTSLGRRSSGRKAVPGLPRNITFKRQNSEKRDRLIPVDPQKDSRRALSVGRFRSGSKRTLSPHPVSSPSLSAPDVRTIDGHSTQGTIAPNEVVTDAKTQENADMPLDDILETSNRAQPPQISTSNDVLSDHDSLSEPIDERLLQQELEAKWILNLSMHFRDASDREKFFITYAEAPNKWRRVTVSCDYRNVTPDSLEYDLKSLHYPRDKNCRIYESIRDSLPDIQFYETVTNLKLQTDDGRLHVHVTEDVNEIIAYPPVTAVSHLNCKMYHESSVNFESHISGFVYKVAIGKRTYIKKEIPGPDTVEEFLYEVNALYRLRSSHGVIKFEGLIVDETGDRVKGLLISYAEQGALVDLIFDLKKSPHLRWGRRERWAKQIVKGLSEIHEAGFVQGDFTLSNIVVDSLDDAKVIDINRRGCPVGWEPPELTDLIERNQRISIYIGVKSDIFQLGMVLWAIMEEQDEPEREDRPLLVDDALAIPEYFKAIVKACLSEDPEGRPSAKDIYGRFPPIDQSCAMPLGASHQSLSTHRSDKEYIDPSTAVDLEDIDLYRRGRALVMACGEDAKYPDTTTNRTSTSYHVDSSDYSFIPARSGSPTSASALTSHSRRPFDNSPDPVRALSMNDSNIDGVGKLSEKEQRWEKINIDSDMRMEMAKRSENPREDRVPSSFDPYRPHSHDATNEVVPVSQFTTTVPINDTPEATPRRGGTFSDDTPKAHRESAPEVRVGFSVIPELAQLDSAVTDDRQWLPSPPSMPLFRHEKDPTIAPLLPHEQATSFYNDAIPLDISPTSSNRKASLELPAFSRGHVIDADGPPPGSRGSGSGSFSDRVHNRRSHDAHLADLETEVLSVPTPAPIRRRESGPFGPPVHHDSGFHEPDVLLTTTTGLGEWTSKAVPEKVDELKRLEEREERRRMSDEMDQKRIRDEVQEVLRSVSGNLGKMKIEANANGDSGAHPQRKADD</sequence>
<accession>A0A6A6WLJ0</accession>
<dbReference type="RefSeq" id="XP_033605518.1">
    <property type="nucleotide sequence ID" value="XM_033740099.1"/>
</dbReference>
<keyword evidence="4" id="KW-1185">Reference proteome</keyword>
<dbReference type="CDD" id="cd00180">
    <property type="entry name" value="PKc"/>
    <property type="match status" value="1"/>
</dbReference>
<dbReference type="OrthoDB" id="635774at2759"/>
<feature type="region of interest" description="Disordered" evidence="1">
    <location>
        <begin position="1016"/>
        <end position="1036"/>
    </location>
</feature>
<dbReference type="Gene3D" id="1.10.510.10">
    <property type="entry name" value="Transferase(Phosphotransferase) domain 1"/>
    <property type="match status" value="1"/>
</dbReference>
<feature type="region of interest" description="Disordered" evidence="1">
    <location>
        <begin position="668"/>
        <end position="711"/>
    </location>
</feature>
<dbReference type="InterPro" id="IPR000719">
    <property type="entry name" value="Prot_kinase_dom"/>
</dbReference>
<feature type="region of interest" description="Disordered" evidence="1">
    <location>
        <begin position="71"/>
        <end position="178"/>
    </location>
</feature>
<name>A0A6A6WLJ0_9PEZI</name>
<dbReference type="InterPro" id="IPR050167">
    <property type="entry name" value="Ser_Thr_protein_kinase"/>
</dbReference>
<dbReference type="PANTHER" id="PTHR23257">
    <property type="entry name" value="SERINE-THREONINE PROTEIN KINASE"/>
    <property type="match status" value="1"/>
</dbReference>
<dbReference type="Proteomes" id="UP000799437">
    <property type="component" value="Unassembled WGS sequence"/>
</dbReference>
<feature type="region of interest" description="Disordered" evidence="1">
    <location>
        <begin position="732"/>
        <end position="755"/>
    </location>
</feature>
<feature type="compositionally biased region" description="Basic and acidic residues" evidence="1">
    <location>
        <begin position="18"/>
        <end position="33"/>
    </location>
</feature>